<dbReference type="PANTHER" id="PTHR31263:SF0">
    <property type="entry name" value="CELLULASE FAMILY PROTEIN (AFU_ORTHOLOGUE AFUA_5G14560)"/>
    <property type="match status" value="1"/>
</dbReference>
<feature type="chain" id="PRO_5047166503" description="Glycoside hydrolase family 5 domain-containing protein" evidence="5">
    <location>
        <begin position="21"/>
        <end position="532"/>
    </location>
</feature>
<evidence type="ECO:0000256" key="3">
    <source>
        <dbReference type="ARBA" id="ARBA00023295"/>
    </source>
</evidence>
<name>A0ABQ8H8E2_9ROSI</name>
<dbReference type="Proteomes" id="UP000827721">
    <property type="component" value="Unassembled WGS sequence"/>
</dbReference>
<keyword evidence="8" id="KW-1185">Reference proteome</keyword>
<keyword evidence="3 4" id="KW-0326">Glycosidase</keyword>
<evidence type="ECO:0000313" key="8">
    <source>
        <dbReference type="Proteomes" id="UP000827721"/>
    </source>
</evidence>
<evidence type="ECO:0000256" key="2">
    <source>
        <dbReference type="ARBA" id="ARBA00022801"/>
    </source>
</evidence>
<dbReference type="SUPFAM" id="SSF50370">
    <property type="entry name" value="Ricin B-like lectins"/>
    <property type="match status" value="1"/>
</dbReference>
<feature type="signal peptide" evidence="5">
    <location>
        <begin position="1"/>
        <end position="20"/>
    </location>
</feature>
<dbReference type="InterPro" id="IPR035992">
    <property type="entry name" value="Ricin_B-like_lectins"/>
</dbReference>
<protein>
    <recommendedName>
        <fullName evidence="6">Glycoside hydrolase family 5 domain-containing protein</fullName>
    </recommendedName>
</protein>
<dbReference type="InterPro" id="IPR001547">
    <property type="entry name" value="Glyco_hydro_5"/>
</dbReference>
<keyword evidence="2 4" id="KW-0378">Hydrolase</keyword>
<evidence type="ECO:0000313" key="7">
    <source>
        <dbReference type="EMBL" id="KAH7550197.1"/>
    </source>
</evidence>
<comment type="caution">
    <text evidence="7">The sequence shown here is derived from an EMBL/GenBank/DDBJ whole genome shotgun (WGS) entry which is preliminary data.</text>
</comment>
<dbReference type="EMBL" id="JAFEMO010000013">
    <property type="protein sequence ID" value="KAH7550197.1"/>
    <property type="molecule type" value="Genomic_DNA"/>
</dbReference>
<sequence>MVKSLQTIFLLLILSFGTLSYSLPLSTSKKWIIDSASGHRVKLTCVNWAAHLEPMVAEGLDRKPLRDIVAKVAEHHFNCVRLTWATFMFTRYAQRTVTESLDSLGLREAKDGIAKSNPVILNMTLIQAYETVVDELGAQGLMVVLDNHVSNPNWCCPYNDGNGFFGDADFHPREWLHGLITVGKRFKTKNQVVAMSIRNELRGSRQNEHDWYRYIGRGARMVHKANPDVLVIVSGLTWGTDLSFLRQKSLGLDLNNKLVYETHWYSFSGDQQIWEVQPLNRVCAKSTQSLINNSGFLTSGRNPVPLFLSEFGFDQRGQNRADNRFSSCFMAYAAEKDLDWGLWALQGSYYLREGHTRAEETFGILDINWDHLRNPKFLKRLRFMQRMIQDPNSNLSTSYILYHPESGNCVGANGKNKIYTSNSRRWSRWSHDGDGAPIRLMGSALCLKVAGDGLPPVLSSDCLSQQSAWKSVSNSKLHLAAKDQHGEYLCLDKISAKSSKILTRKCICIDDDSDCLENPQSQWFKFISTNVK</sequence>
<proteinExistence type="inferred from homology"/>
<feature type="domain" description="Glycoside hydrolase family 5" evidence="6">
    <location>
        <begin position="64"/>
        <end position="346"/>
    </location>
</feature>
<accession>A0ABQ8H8E2</accession>
<evidence type="ECO:0000256" key="1">
    <source>
        <dbReference type="ARBA" id="ARBA00005641"/>
    </source>
</evidence>
<evidence type="ECO:0000256" key="4">
    <source>
        <dbReference type="RuleBase" id="RU361153"/>
    </source>
</evidence>
<dbReference type="PANTHER" id="PTHR31263">
    <property type="entry name" value="CELLULASE FAMILY PROTEIN (AFU_ORTHOLOGUE AFUA_5G14560)"/>
    <property type="match status" value="1"/>
</dbReference>
<evidence type="ECO:0000256" key="5">
    <source>
        <dbReference type="SAM" id="SignalP"/>
    </source>
</evidence>
<dbReference type="SUPFAM" id="SSF51445">
    <property type="entry name" value="(Trans)glycosidases"/>
    <property type="match status" value="1"/>
</dbReference>
<reference evidence="7 8" key="1">
    <citation type="submission" date="2021-02" db="EMBL/GenBank/DDBJ databases">
        <title>Plant Genome Project.</title>
        <authorList>
            <person name="Zhang R.-G."/>
        </authorList>
    </citation>
    <scope>NUCLEOTIDE SEQUENCE [LARGE SCALE GENOMIC DNA]</scope>
    <source>
        <tissue evidence="7">Leaves</tissue>
    </source>
</reference>
<dbReference type="InterPro" id="IPR017853">
    <property type="entry name" value="GH"/>
</dbReference>
<gene>
    <name evidence="7" type="ORF">JRO89_XS13G0153500</name>
</gene>
<dbReference type="Pfam" id="PF00150">
    <property type="entry name" value="Cellulase"/>
    <property type="match status" value="1"/>
</dbReference>
<organism evidence="7 8">
    <name type="scientific">Xanthoceras sorbifolium</name>
    <dbReference type="NCBI Taxonomy" id="99658"/>
    <lineage>
        <taxon>Eukaryota</taxon>
        <taxon>Viridiplantae</taxon>
        <taxon>Streptophyta</taxon>
        <taxon>Embryophyta</taxon>
        <taxon>Tracheophyta</taxon>
        <taxon>Spermatophyta</taxon>
        <taxon>Magnoliopsida</taxon>
        <taxon>eudicotyledons</taxon>
        <taxon>Gunneridae</taxon>
        <taxon>Pentapetalae</taxon>
        <taxon>rosids</taxon>
        <taxon>malvids</taxon>
        <taxon>Sapindales</taxon>
        <taxon>Sapindaceae</taxon>
        <taxon>Xanthoceroideae</taxon>
        <taxon>Xanthoceras</taxon>
    </lineage>
</organism>
<dbReference type="Gene3D" id="3.20.20.80">
    <property type="entry name" value="Glycosidases"/>
    <property type="match status" value="1"/>
</dbReference>
<keyword evidence="5" id="KW-0732">Signal</keyword>
<evidence type="ECO:0000259" key="6">
    <source>
        <dbReference type="Pfam" id="PF00150"/>
    </source>
</evidence>
<comment type="similarity">
    <text evidence="1 4">Belongs to the glycosyl hydrolase 5 (cellulase A) family.</text>
</comment>